<dbReference type="RefSeq" id="WP_143987899.1">
    <property type="nucleotide sequence ID" value="NZ_CP041692.1"/>
</dbReference>
<gene>
    <name evidence="3" type="ORF">FOE78_20385</name>
</gene>
<evidence type="ECO:0000313" key="4">
    <source>
        <dbReference type="Proteomes" id="UP000319263"/>
    </source>
</evidence>
<keyword evidence="4" id="KW-1185">Reference proteome</keyword>
<feature type="transmembrane region" description="Helical" evidence="2">
    <location>
        <begin position="128"/>
        <end position="145"/>
    </location>
</feature>
<feature type="transmembrane region" description="Helical" evidence="2">
    <location>
        <begin position="106"/>
        <end position="122"/>
    </location>
</feature>
<dbReference type="AlphaFoldDB" id="A0A516Q3D7"/>
<dbReference type="KEGG" id="mik:FOE78_20385"/>
<evidence type="ECO:0000256" key="2">
    <source>
        <dbReference type="SAM" id="Phobius"/>
    </source>
</evidence>
<dbReference type="OrthoDB" id="10018697at2"/>
<keyword evidence="2" id="KW-0812">Transmembrane</keyword>
<evidence type="ECO:0000256" key="1">
    <source>
        <dbReference type="SAM" id="MobiDB-lite"/>
    </source>
</evidence>
<proteinExistence type="predicted"/>
<protein>
    <submittedName>
        <fullName evidence="3">Uncharacterized protein</fullName>
    </submittedName>
</protein>
<accession>A0A516Q3D7</accession>
<feature type="region of interest" description="Disordered" evidence="1">
    <location>
        <begin position="1"/>
        <end position="27"/>
    </location>
</feature>
<dbReference type="Proteomes" id="UP000319263">
    <property type="component" value="Chromosome"/>
</dbReference>
<sequence length="198" mass="20125">MLASRRSPRPGRAGRPARGGQTAGSAISAVVTGSSPATGLSRLLRAYAITLLSALIGLPGLAAGVVTSTSCGAGAGDCDVRWVYGLVGGVVLALLVQLVLSLHLKLGWLFWITSSAITATVITNLDAWPVVLVTVLIAPGIAAWLSDPPQRRRGVLAHWAPRLGILVVVVAGLVGIGLIGGITAPKALSSGHALVVRR</sequence>
<keyword evidence="2" id="KW-1133">Transmembrane helix</keyword>
<feature type="transmembrane region" description="Helical" evidence="2">
    <location>
        <begin position="44"/>
        <end position="62"/>
    </location>
</feature>
<feature type="compositionally biased region" description="Low complexity" evidence="1">
    <location>
        <begin position="1"/>
        <end position="20"/>
    </location>
</feature>
<dbReference type="EMBL" id="CP041692">
    <property type="protein sequence ID" value="QDP97945.1"/>
    <property type="molecule type" value="Genomic_DNA"/>
</dbReference>
<feature type="transmembrane region" description="Helical" evidence="2">
    <location>
        <begin position="82"/>
        <end position="99"/>
    </location>
</feature>
<feature type="transmembrane region" description="Helical" evidence="2">
    <location>
        <begin position="165"/>
        <end position="184"/>
    </location>
</feature>
<name>A0A516Q3D7_9ACTN</name>
<evidence type="ECO:0000313" key="3">
    <source>
        <dbReference type="EMBL" id="QDP97945.1"/>
    </source>
</evidence>
<reference evidence="3 4" key="1">
    <citation type="submission" date="2019-07" db="EMBL/GenBank/DDBJ databases">
        <title>Microlunatus dokdonensis sp. nov. isolated from the rhizospheric soil of the wild plant Elymus tsukushiensis.</title>
        <authorList>
            <person name="Ghim S.-Y."/>
            <person name="Hwang Y.-J."/>
            <person name="Son J.-S."/>
            <person name="Shin J.-H."/>
        </authorList>
    </citation>
    <scope>NUCLEOTIDE SEQUENCE [LARGE SCALE GENOMIC DNA]</scope>
    <source>
        <strain evidence="3 4">KUDC0627</strain>
    </source>
</reference>
<organism evidence="3 4">
    <name type="scientific">Microlunatus elymi</name>
    <dbReference type="NCBI Taxonomy" id="2596828"/>
    <lineage>
        <taxon>Bacteria</taxon>
        <taxon>Bacillati</taxon>
        <taxon>Actinomycetota</taxon>
        <taxon>Actinomycetes</taxon>
        <taxon>Propionibacteriales</taxon>
        <taxon>Propionibacteriaceae</taxon>
        <taxon>Microlunatus</taxon>
    </lineage>
</organism>
<keyword evidence="2" id="KW-0472">Membrane</keyword>